<evidence type="ECO:0008006" key="5">
    <source>
        <dbReference type="Google" id="ProtNLM"/>
    </source>
</evidence>
<feature type="region of interest" description="Disordered" evidence="1">
    <location>
        <begin position="1"/>
        <end position="32"/>
    </location>
</feature>
<dbReference type="EMBL" id="BAAALF010000073">
    <property type="protein sequence ID" value="GAA1245979.1"/>
    <property type="molecule type" value="Genomic_DNA"/>
</dbReference>
<protein>
    <recommendedName>
        <fullName evidence="5">ABC-2 family transporter</fullName>
    </recommendedName>
</protein>
<evidence type="ECO:0000313" key="4">
    <source>
        <dbReference type="Proteomes" id="UP001500037"/>
    </source>
</evidence>
<evidence type="ECO:0000256" key="1">
    <source>
        <dbReference type="SAM" id="MobiDB-lite"/>
    </source>
</evidence>
<feature type="transmembrane region" description="Helical" evidence="2">
    <location>
        <begin position="145"/>
        <end position="170"/>
    </location>
</feature>
<gene>
    <name evidence="3" type="ORF">GCM10009665_41070</name>
</gene>
<feature type="transmembrane region" description="Helical" evidence="2">
    <location>
        <begin position="276"/>
        <end position="294"/>
    </location>
</feature>
<name>A0ABP4H3D5_9ACTN</name>
<keyword evidence="2" id="KW-1133">Transmembrane helix</keyword>
<dbReference type="Proteomes" id="UP001500037">
    <property type="component" value="Unassembled WGS sequence"/>
</dbReference>
<evidence type="ECO:0000313" key="3">
    <source>
        <dbReference type="EMBL" id="GAA1245979.1"/>
    </source>
</evidence>
<feature type="transmembrane region" description="Helical" evidence="2">
    <location>
        <begin position="190"/>
        <end position="211"/>
    </location>
</feature>
<keyword evidence="2" id="KW-0472">Membrane</keyword>
<feature type="transmembrane region" description="Helical" evidence="2">
    <location>
        <begin position="106"/>
        <end position="124"/>
    </location>
</feature>
<feature type="transmembrane region" description="Helical" evidence="2">
    <location>
        <begin position="55"/>
        <end position="74"/>
    </location>
</feature>
<reference evidence="4" key="1">
    <citation type="journal article" date="2019" name="Int. J. Syst. Evol. Microbiol.">
        <title>The Global Catalogue of Microorganisms (GCM) 10K type strain sequencing project: providing services to taxonomists for standard genome sequencing and annotation.</title>
        <authorList>
            <consortium name="The Broad Institute Genomics Platform"/>
            <consortium name="The Broad Institute Genome Sequencing Center for Infectious Disease"/>
            <person name="Wu L."/>
            <person name="Ma J."/>
        </authorList>
    </citation>
    <scope>NUCLEOTIDE SEQUENCE [LARGE SCALE GENOMIC DNA]</scope>
    <source>
        <strain evidence="4">JCM 13004</strain>
    </source>
</reference>
<keyword evidence="2" id="KW-0812">Transmembrane</keyword>
<proteinExistence type="predicted"/>
<comment type="caution">
    <text evidence="3">The sequence shown here is derived from an EMBL/GenBank/DDBJ whole genome shotgun (WGS) entry which is preliminary data.</text>
</comment>
<organism evidence="3 4">
    <name type="scientific">Kitasatospora nipponensis</name>
    <dbReference type="NCBI Taxonomy" id="258049"/>
    <lineage>
        <taxon>Bacteria</taxon>
        <taxon>Bacillati</taxon>
        <taxon>Actinomycetota</taxon>
        <taxon>Actinomycetes</taxon>
        <taxon>Kitasatosporales</taxon>
        <taxon>Streptomycetaceae</taxon>
        <taxon>Kitasatospora</taxon>
    </lineage>
</organism>
<sequence>MSTRTNTRMDTRTSIRMGARPATGGTAHQEPALPEPKFTDLLAAEWIKLWSLRSIPWFLLISAVTVIALNANGARASRSQWSSWTVGQQAYYARTGALSDAFTRPGATLVLLAMGAVGAIAILSEQSTGLLRTTFAAAPARREVVAAKVLVIAGVAAGFGVFVVAVSFWLDEAILAGKYGGVSIGHPGALRLVTASALLAPVGALIGLGLGAVIRHSVTTMVTLFALVFVLPSFVHDNSYGGAVIVNTLPFTAWSRLLMPARLTGTPYPSTLGGAWTVYVIWTVVAVLLAMTTVPRRDQ</sequence>
<accession>A0ABP4H3D5</accession>
<dbReference type="RefSeq" id="WP_344443267.1">
    <property type="nucleotide sequence ID" value="NZ_BAAALF010000073.1"/>
</dbReference>
<keyword evidence="4" id="KW-1185">Reference proteome</keyword>
<evidence type="ECO:0000256" key="2">
    <source>
        <dbReference type="SAM" id="Phobius"/>
    </source>
</evidence>